<keyword evidence="3" id="KW-1185">Reference proteome</keyword>
<gene>
    <name evidence="2" type="ORF">OD750_025830</name>
</gene>
<dbReference type="RefSeq" id="WP_263543590.1">
    <property type="nucleotide sequence ID" value="NZ_JAOVZO020000023.1"/>
</dbReference>
<name>A0A9X4BN34_9GAMM</name>
<proteinExistence type="predicted"/>
<reference evidence="2" key="1">
    <citation type="submission" date="2023-02" db="EMBL/GenBank/DDBJ databases">
        <title>Tahibacter soli sp. nov. isolated from soil.</title>
        <authorList>
            <person name="Baek J.H."/>
            <person name="Lee J.K."/>
            <person name="Choi D.G."/>
            <person name="Jeon C.O."/>
        </authorList>
    </citation>
    <scope>NUCLEOTIDE SEQUENCE</scope>
    <source>
        <strain evidence="2">BL</strain>
    </source>
</reference>
<protein>
    <submittedName>
        <fullName evidence="2">Uncharacterized protein</fullName>
    </submittedName>
</protein>
<dbReference type="EMBL" id="JAOVZO020000023">
    <property type="protein sequence ID" value="MDC8015959.1"/>
    <property type="molecule type" value="Genomic_DNA"/>
</dbReference>
<dbReference type="AlphaFoldDB" id="A0A9X4BN34"/>
<feature type="transmembrane region" description="Helical" evidence="1">
    <location>
        <begin position="12"/>
        <end position="30"/>
    </location>
</feature>
<sequence>MNRRTQRGAVMFEYYVLAAFVVIAVLTPVYDNKTAPVLLMEAIKEVYASFSYAVSLSRLPVNFW</sequence>
<accession>A0A9X4BN34</accession>
<dbReference type="Proteomes" id="UP001139971">
    <property type="component" value="Unassembled WGS sequence"/>
</dbReference>
<keyword evidence="1" id="KW-0812">Transmembrane</keyword>
<keyword evidence="1" id="KW-0472">Membrane</keyword>
<evidence type="ECO:0000313" key="2">
    <source>
        <dbReference type="EMBL" id="MDC8015959.1"/>
    </source>
</evidence>
<organism evidence="2 3">
    <name type="scientific">Tahibacter soli</name>
    <dbReference type="NCBI Taxonomy" id="2983605"/>
    <lineage>
        <taxon>Bacteria</taxon>
        <taxon>Pseudomonadati</taxon>
        <taxon>Pseudomonadota</taxon>
        <taxon>Gammaproteobacteria</taxon>
        <taxon>Lysobacterales</taxon>
        <taxon>Rhodanobacteraceae</taxon>
        <taxon>Tahibacter</taxon>
    </lineage>
</organism>
<keyword evidence="1" id="KW-1133">Transmembrane helix</keyword>
<evidence type="ECO:0000313" key="3">
    <source>
        <dbReference type="Proteomes" id="UP001139971"/>
    </source>
</evidence>
<evidence type="ECO:0000256" key="1">
    <source>
        <dbReference type="SAM" id="Phobius"/>
    </source>
</evidence>
<comment type="caution">
    <text evidence="2">The sequence shown here is derived from an EMBL/GenBank/DDBJ whole genome shotgun (WGS) entry which is preliminary data.</text>
</comment>